<evidence type="ECO:0000259" key="1">
    <source>
        <dbReference type="Pfam" id="PF00578"/>
    </source>
</evidence>
<dbReference type="SUPFAM" id="SSF52833">
    <property type="entry name" value="Thioredoxin-like"/>
    <property type="match status" value="1"/>
</dbReference>
<dbReference type="InterPro" id="IPR036249">
    <property type="entry name" value="Thioredoxin-like_sf"/>
</dbReference>
<gene>
    <name evidence="2" type="primary">resA_6</name>
    <name evidence="2" type="ORF">HRbin17_02028</name>
</gene>
<accession>A0A2H5XE86</accession>
<protein>
    <submittedName>
        <fullName evidence="2">Thiol-disulfide oxidoreductase ResA</fullName>
    </submittedName>
</protein>
<dbReference type="Gene3D" id="3.40.30.10">
    <property type="entry name" value="Glutaredoxin"/>
    <property type="match status" value="1"/>
</dbReference>
<dbReference type="GO" id="GO:0016209">
    <property type="term" value="F:antioxidant activity"/>
    <property type="evidence" value="ECO:0007669"/>
    <property type="project" value="InterPro"/>
</dbReference>
<feature type="domain" description="Alkyl hydroperoxide reductase subunit C/ Thiol specific antioxidant" evidence="1">
    <location>
        <begin position="5"/>
        <end position="60"/>
    </location>
</feature>
<reference evidence="3" key="1">
    <citation type="submission" date="2017-09" db="EMBL/GenBank/DDBJ databases">
        <title>Metaegenomics of thermophilic ammonia-oxidizing enrichment culture.</title>
        <authorList>
            <person name="Kato S."/>
            <person name="Suzuki K."/>
        </authorList>
    </citation>
    <scope>NUCLEOTIDE SEQUENCE [LARGE SCALE GENOMIC DNA]</scope>
</reference>
<dbReference type="Pfam" id="PF00578">
    <property type="entry name" value="AhpC-TSA"/>
    <property type="match status" value="1"/>
</dbReference>
<dbReference type="Proteomes" id="UP000236173">
    <property type="component" value="Unassembled WGS sequence"/>
</dbReference>
<evidence type="ECO:0000313" key="3">
    <source>
        <dbReference type="Proteomes" id="UP000236173"/>
    </source>
</evidence>
<name>A0A2H5XE86_9BACT</name>
<dbReference type="InterPro" id="IPR050553">
    <property type="entry name" value="Thioredoxin_ResA/DsbE_sf"/>
</dbReference>
<comment type="caution">
    <text evidence="2">The sequence shown here is derived from an EMBL/GenBank/DDBJ whole genome shotgun (WGS) entry which is preliminary data.</text>
</comment>
<sequence>MQFFAVNAWQQSVKECQAFQRRHSLTFPVLVDEKGSVAGRYGVTYVPYLMLIDRDGRIRFAGRELDKVAQLLAQLVGQ</sequence>
<organism evidence="2 3">
    <name type="scientific">Candidatus Fervidibacter japonicus</name>
    <dbReference type="NCBI Taxonomy" id="2035412"/>
    <lineage>
        <taxon>Bacteria</taxon>
        <taxon>Candidatus Fervidibacterota</taxon>
        <taxon>Candidatus Fervidibacter</taxon>
    </lineage>
</organism>
<dbReference type="InterPro" id="IPR000866">
    <property type="entry name" value="AhpC/TSA"/>
</dbReference>
<dbReference type="PANTHER" id="PTHR42852:SF13">
    <property type="entry name" value="PROTEIN DIPZ"/>
    <property type="match status" value="1"/>
</dbReference>
<dbReference type="GO" id="GO:0016491">
    <property type="term" value="F:oxidoreductase activity"/>
    <property type="evidence" value="ECO:0007669"/>
    <property type="project" value="InterPro"/>
</dbReference>
<dbReference type="AlphaFoldDB" id="A0A2H5XE86"/>
<dbReference type="PANTHER" id="PTHR42852">
    <property type="entry name" value="THIOL:DISULFIDE INTERCHANGE PROTEIN DSBE"/>
    <property type="match status" value="1"/>
</dbReference>
<proteinExistence type="predicted"/>
<evidence type="ECO:0000313" key="2">
    <source>
        <dbReference type="EMBL" id="GBC99503.1"/>
    </source>
</evidence>
<dbReference type="EMBL" id="BEHT01000029">
    <property type="protein sequence ID" value="GBC99503.1"/>
    <property type="molecule type" value="Genomic_DNA"/>
</dbReference>
<dbReference type="CDD" id="cd02966">
    <property type="entry name" value="TlpA_like_family"/>
    <property type="match status" value="1"/>
</dbReference>